<evidence type="ECO:0000256" key="2">
    <source>
        <dbReference type="SAM" id="Coils"/>
    </source>
</evidence>
<dbReference type="InterPro" id="IPR011055">
    <property type="entry name" value="Dup_hybrid_motif"/>
</dbReference>
<dbReference type="SUPFAM" id="SSF51261">
    <property type="entry name" value="Duplicated hybrid motif"/>
    <property type="match status" value="1"/>
</dbReference>
<dbReference type="Gene3D" id="2.70.70.10">
    <property type="entry name" value="Glucose Permease (Domain IIA)"/>
    <property type="match status" value="1"/>
</dbReference>
<dbReference type="CDD" id="cd12797">
    <property type="entry name" value="M23_peptidase"/>
    <property type="match status" value="1"/>
</dbReference>
<dbReference type="Proteomes" id="UP000886874">
    <property type="component" value="Unassembled WGS sequence"/>
</dbReference>
<organism evidence="5 6">
    <name type="scientific">Candidatus Avoscillospira stercorigallinarum</name>
    <dbReference type="NCBI Taxonomy" id="2840708"/>
    <lineage>
        <taxon>Bacteria</taxon>
        <taxon>Bacillati</taxon>
        <taxon>Bacillota</taxon>
        <taxon>Clostridia</taxon>
        <taxon>Eubacteriales</taxon>
        <taxon>Oscillospiraceae</taxon>
        <taxon>Oscillospiraceae incertae sedis</taxon>
        <taxon>Candidatus Avoscillospira</taxon>
    </lineage>
</organism>
<evidence type="ECO:0000313" key="6">
    <source>
        <dbReference type="Proteomes" id="UP000886874"/>
    </source>
</evidence>
<dbReference type="GO" id="GO:0004222">
    <property type="term" value="F:metalloendopeptidase activity"/>
    <property type="evidence" value="ECO:0007669"/>
    <property type="project" value="TreeGrafter"/>
</dbReference>
<evidence type="ECO:0000313" key="5">
    <source>
        <dbReference type="EMBL" id="HIQ68786.1"/>
    </source>
</evidence>
<feature type="coiled-coil region" evidence="2">
    <location>
        <begin position="101"/>
        <end position="146"/>
    </location>
</feature>
<protein>
    <submittedName>
        <fullName evidence="5">Peptidoglycan DD-metalloendopeptidase family protein</fullName>
    </submittedName>
</protein>
<dbReference type="InterPro" id="IPR057309">
    <property type="entry name" value="PcsB_CC"/>
</dbReference>
<feature type="coiled-coil region" evidence="2">
    <location>
        <begin position="175"/>
        <end position="272"/>
    </location>
</feature>
<accession>A0A9D0Z3W7</accession>
<sequence length="429" mass="46471">MKSSKPRARNPKKICIAVISLMLCVLMVGGLLTSALMTMASAASSSEIQKTLNDLKNQAQEIADQGAALQQEIDANQSDTQTTIEKKSDIDKQITITEAEIQNTNAQIQQYSLLIAEKQSELEDALARQAEMNETYKARIRAMEENGTISYWSVLFKATSFSDLLSRIDSIHEVAEADQRMLDELDAIAQEIEADRQSLEDEMAAQEEAKAALAEQEATLQAQRSEADAYLIELAAAYDNLTDEYLANEAEEEALRKEIMEAQAAYEAALSAEEAERLAQQNQNNVAGSGSTSNVTPSTSGFISPLPGGAYVTCAYGWRIHPIWGDERFHSGVDLGASQGTPIYAIAAGTVTTATYGDANGYYVSISHGNGYGSVYCHMTNYIVSVGDSVSQGQVIGYVGSTGWSTGPHLHFEIHVNGSTVNPMDYISL</sequence>
<dbReference type="InterPro" id="IPR050570">
    <property type="entry name" value="Cell_wall_metabolism_enzyme"/>
</dbReference>
<dbReference type="PANTHER" id="PTHR21666:SF270">
    <property type="entry name" value="MUREIN HYDROLASE ACTIVATOR ENVC"/>
    <property type="match status" value="1"/>
</dbReference>
<dbReference type="AlphaFoldDB" id="A0A9D0Z3W7"/>
<feature type="coiled-coil region" evidence="2">
    <location>
        <begin position="45"/>
        <end position="72"/>
    </location>
</feature>
<keyword evidence="2" id="KW-0175">Coiled coil</keyword>
<reference evidence="5" key="2">
    <citation type="journal article" date="2021" name="PeerJ">
        <title>Extensive microbial diversity within the chicken gut microbiome revealed by metagenomics and culture.</title>
        <authorList>
            <person name="Gilroy R."/>
            <person name="Ravi A."/>
            <person name="Getino M."/>
            <person name="Pursley I."/>
            <person name="Horton D.L."/>
            <person name="Alikhan N.F."/>
            <person name="Baker D."/>
            <person name="Gharbi K."/>
            <person name="Hall N."/>
            <person name="Watson M."/>
            <person name="Adriaenssens E.M."/>
            <person name="Foster-Nyarko E."/>
            <person name="Jarju S."/>
            <person name="Secka A."/>
            <person name="Antonio M."/>
            <person name="Oren A."/>
            <person name="Chaudhuri R.R."/>
            <person name="La Ragione R."/>
            <person name="Hildebrand F."/>
            <person name="Pallen M.J."/>
        </authorList>
    </citation>
    <scope>NUCLEOTIDE SEQUENCE</scope>
    <source>
        <strain evidence="5">ChiSjej2B20-13462</strain>
    </source>
</reference>
<reference evidence="5" key="1">
    <citation type="submission" date="2020-10" db="EMBL/GenBank/DDBJ databases">
        <authorList>
            <person name="Gilroy R."/>
        </authorList>
    </citation>
    <scope>NUCLEOTIDE SEQUENCE</scope>
    <source>
        <strain evidence="5">ChiSjej2B20-13462</strain>
    </source>
</reference>
<evidence type="ECO:0000259" key="3">
    <source>
        <dbReference type="Pfam" id="PF01551"/>
    </source>
</evidence>
<dbReference type="Gene3D" id="6.10.250.3150">
    <property type="match status" value="1"/>
</dbReference>
<evidence type="ECO:0000256" key="1">
    <source>
        <dbReference type="ARBA" id="ARBA00022729"/>
    </source>
</evidence>
<dbReference type="Pfam" id="PF01551">
    <property type="entry name" value="Peptidase_M23"/>
    <property type="match status" value="1"/>
</dbReference>
<keyword evidence="1" id="KW-0732">Signal</keyword>
<dbReference type="Pfam" id="PF24568">
    <property type="entry name" value="CC_PcsB"/>
    <property type="match status" value="1"/>
</dbReference>
<comment type="caution">
    <text evidence="5">The sequence shown here is derived from an EMBL/GenBank/DDBJ whole genome shotgun (WGS) entry which is preliminary data.</text>
</comment>
<dbReference type="PANTHER" id="PTHR21666">
    <property type="entry name" value="PEPTIDASE-RELATED"/>
    <property type="match status" value="1"/>
</dbReference>
<evidence type="ECO:0000259" key="4">
    <source>
        <dbReference type="Pfam" id="PF24568"/>
    </source>
</evidence>
<dbReference type="EMBL" id="DVFN01000007">
    <property type="protein sequence ID" value="HIQ68786.1"/>
    <property type="molecule type" value="Genomic_DNA"/>
</dbReference>
<name>A0A9D0Z3W7_9FIRM</name>
<feature type="domain" description="M23ase beta-sheet core" evidence="3">
    <location>
        <begin position="328"/>
        <end position="423"/>
    </location>
</feature>
<feature type="domain" description="Peptidoglycan hydrolase PcsB coiled-coil" evidence="4">
    <location>
        <begin position="128"/>
        <end position="194"/>
    </location>
</feature>
<proteinExistence type="predicted"/>
<gene>
    <name evidence="5" type="ORF">IAA67_00415</name>
</gene>
<dbReference type="InterPro" id="IPR016047">
    <property type="entry name" value="M23ase_b-sheet_dom"/>
</dbReference>